<evidence type="ECO:0000256" key="6">
    <source>
        <dbReference type="RuleBase" id="RU363114"/>
    </source>
</evidence>
<dbReference type="EC" id="3.1.1.-" evidence="6"/>
<dbReference type="Proteomes" id="UP000298416">
    <property type="component" value="Unassembled WGS sequence"/>
</dbReference>
<keyword evidence="5 6" id="KW-0961">Cell wall biogenesis/degradation</keyword>
<evidence type="ECO:0000256" key="2">
    <source>
        <dbReference type="ARBA" id="ARBA00004191"/>
    </source>
</evidence>
<proteinExistence type="inferred from homology"/>
<dbReference type="GO" id="GO:0052793">
    <property type="term" value="F:pectin acetylesterase activity"/>
    <property type="evidence" value="ECO:0007669"/>
    <property type="project" value="TreeGrafter"/>
</dbReference>
<comment type="caution">
    <text evidence="7">The sequence shown here is derived from an EMBL/GenBank/DDBJ whole genome shotgun (WGS) entry which is preliminary data.</text>
</comment>
<accession>A0A8X8X002</accession>
<protein>
    <recommendedName>
        <fullName evidence="6">Pectin acetylesterase</fullName>
        <ecNumber evidence="6">3.1.1.-</ecNumber>
    </recommendedName>
</protein>
<sequence length="182" mass="20764">MGSISHNQVTVSICFKITLYVLVFIVSQVDAQNTAQGLNITFIADAITKGADFYNWNMVEIRYCDGASFVADVEAINPCFLPENVVNDIQTPLFLLNSDFDRYQLKSILFSIDLVLLLHNHLHLISDFQTTFLKTLEKLDDNPSRGLFITSCYVHDFFYNPFNWQGIPTLQNKASFMSLFLD</sequence>
<dbReference type="GO" id="GO:0071555">
    <property type="term" value="P:cell wall organization"/>
    <property type="evidence" value="ECO:0007669"/>
    <property type="project" value="UniProtKB-KW"/>
</dbReference>
<dbReference type="EMBL" id="PNBA02000013">
    <property type="protein sequence ID" value="KAG6404245.1"/>
    <property type="molecule type" value="Genomic_DNA"/>
</dbReference>
<evidence type="ECO:0000256" key="4">
    <source>
        <dbReference type="ARBA" id="ARBA00022512"/>
    </source>
</evidence>
<evidence type="ECO:0000256" key="5">
    <source>
        <dbReference type="ARBA" id="ARBA00023316"/>
    </source>
</evidence>
<comment type="subcellular location">
    <subcellularLocation>
        <location evidence="2 6">Secreted</location>
        <location evidence="2 6">Cell wall</location>
    </subcellularLocation>
</comment>
<dbReference type="GO" id="GO:0009505">
    <property type="term" value="C:plant-type cell wall"/>
    <property type="evidence" value="ECO:0007669"/>
    <property type="project" value="TreeGrafter"/>
</dbReference>
<dbReference type="AlphaFoldDB" id="A0A8X8X002"/>
<dbReference type="PANTHER" id="PTHR21562:SF65">
    <property type="entry name" value="PECTIN ACETYLESTERASE"/>
    <property type="match status" value="1"/>
</dbReference>
<gene>
    <name evidence="7" type="ORF">SASPL_136489</name>
</gene>
<reference evidence="7" key="2">
    <citation type="submission" date="2020-08" db="EMBL/GenBank/DDBJ databases">
        <title>Plant Genome Project.</title>
        <authorList>
            <person name="Zhang R.-G."/>
        </authorList>
    </citation>
    <scope>NUCLEOTIDE SEQUENCE</scope>
    <source>
        <strain evidence="7">Huo1</strain>
        <tissue evidence="7">Leaf</tissue>
    </source>
</reference>
<organism evidence="7">
    <name type="scientific">Salvia splendens</name>
    <name type="common">Scarlet sage</name>
    <dbReference type="NCBI Taxonomy" id="180675"/>
    <lineage>
        <taxon>Eukaryota</taxon>
        <taxon>Viridiplantae</taxon>
        <taxon>Streptophyta</taxon>
        <taxon>Embryophyta</taxon>
        <taxon>Tracheophyta</taxon>
        <taxon>Spermatophyta</taxon>
        <taxon>Magnoliopsida</taxon>
        <taxon>eudicotyledons</taxon>
        <taxon>Gunneridae</taxon>
        <taxon>Pentapetalae</taxon>
        <taxon>asterids</taxon>
        <taxon>lamiids</taxon>
        <taxon>Lamiales</taxon>
        <taxon>Lamiaceae</taxon>
        <taxon>Nepetoideae</taxon>
        <taxon>Mentheae</taxon>
        <taxon>Salviinae</taxon>
        <taxon>Salvia</taxon>
        <taxon>Salvia subgen. Calosphace</taxon>
        <taxon>core Calosphace</taxon>
    </lineage>
</organism>
<evidence type="ECO:0000256" key="1">
    <source>
        <dbReference type="ARBA" id="ARBA00003534"/>
    </source>
</evidence>
<evidence type="ECO:0000313" key="8">
    <source>
        <dbReference type="Proteomes" id="UP000298416"/>
    </source>
</evidence>
<comment type="function">
    <text evidence="1 6">Hydrolyzes acetyl esters in homogalacturonan regions of pectin. In type I primary cell wall, galacturonic acid residues of pectin can be acetylated at the O-2 and O-3 positions. Decreasing the degree of acetylation of pectin gels in vitro alters their physical properties.</text>
</comment>
<evidence type="ECO:0000256" key="3">
    <source>
        <dbReference type="ARBA" id="ARBA00005784"/>
    </source>
</evidence>
<keyword evidence="6" id="KW-0378">Hydrolase</keyword>
<comment type="similarity">
    <text evidence="3 6">Belongs to the pectinacetylesterase family.</text>
</comment>
<reference evidence="7" key="1">
    <citation type="submission" date="2018-01" db="EMBL/GenBank/DDBJ databases">
        <authorList>
            <person name="Mao J.F."/>
        </authorList>
    </citation>
    <scope>NUCLEOTIDE SEQUENCE</scope>
    <source>
        <strain evidence="7">Huo1</strain>
        <tissue evidence="7">Leaf</tissue>
    </source>
</reference>
<keyword evidence="4 6" id="KW-0134">Cell wall</keyword>
<keyword evidence="6" id="KW-0964">Secreted</keyword>
<evidence type="ECO:0000313" key="7">
    <source>
        <dbReference type="EMBL" id="KAG6404245.1"/>
    </source>
</evidence>
<keyword evidence="8" id="KW-1185">Reference proteome</keyword>
<dbReference type="PANTHER" id="PTHR21562">
    <property type="entry name" value="NOTUM-RELATED"/>
    <property type="match status" value="1"/>
</dbReference>
<name>A0A8X8X002_SALSN</name>
<dbReference type="InterPro" id="IPR004963">
    <property type="entry name" value="PAE/NOTUM"/>
</dbReference>
<dbReference type="Pfam" id="PF03283">
    <property type="entry name" value="PAE"/>
    <property type="match status" value="2"/>
</dbReference>